<reference evidence="1" key="1">
    <citation type="submission" date="2022-10" db="EMBL/GenBank/DDBJ databases">
        <title>Catenovulum adriacola sp. nov. isolated in the Harbour of Susak.</title>
        <authorList>
            <person name="Schoch T."/>
            <person name="Reich S.J."/>
            <person name="Stoeferle S."/>
            <person name="Flaiz M."/>
            <person name="Kazda M."/>
            <person name="Riedel C.U."/>
            <person name="Duerre P."/>
        </authorList>
    </citation>
    <scope>NUCLEOTIDE SEQUENCE</scope>
    <source>
        <strain evidence="1">TS8</strain>
    </source>
</reference>
<protein>
    <submittedName>
        <fullName evidence="1">Uncharacterized protein</fullName>
    </submittedName>
</protein>
<evidence type="ECO:0000313" key="2">
    <source>
        <dbReference type="Proteomes" id="UP001163726"/>
    </source>
</evidence>
<sequence>MNESQLNQLNHLSTAVKAKLPESLIWQMDNRFDALIAEIPKPKLVQVKNDLSDLFEHSWDKKTIRQAPSNIKRGAGTFSQMESGQLLFTHKGVSEQNCIMAAWWPWGPNAPVSLRLFVMDMQNNAVPESWFGRAKQFLLGG</sequence>
<dbReference type="RefSeq" id="WP_268074663.1">
    <property type="nucleotide sequence ID" value="NZ_CP109965.1"/>
</dbReference>
<dbReference type="EMBL" id="CP109965">
    <property type="protein sequence ID" value="WAJ70361.1"/>
    <property type="molecule type" value="Genomic_DNA"/>
</dbReference>
<keyword evidence="2" id="KW-1185">Reference proteome</keyword>
<gene>
    <name evidence="1" type="ORF">OLW01_00655</name>
</gene>
<dbReference type="Proteomes" id="UP001163726">
    <property type="component" value="Chromosome"/>
</dbReference>
<proteinExistence type="predicted"/>
<evidence type="ECO:0000313" key="1">
    <source>
        <dbReference type="EMBL" id="WAJ70361.1"/>
    </source>
</evidence>
<organism evidence="1 2">
    <name type="scientific">Catenovulum adriaticum</name>
    <dbReference type="NCBI Taxonomy" id="2984846"/>
    <lineage>
        <taxon>Bacteria</taxon>
        <taxon>Pseudomonadati</taxon>
        <taxon>Pseudomonadota</taxon>
        <taxon>Gammaproteobacteria</taxon>
        <taxon>Alteromonadales</taxon>
        <taxon>Alteromonadaceae</taxon>
        <taxon>Catenovulum</taxon>
    </lineage>
</organism>
<name>A0ABY7AQ28_9ALTE</name>
<accession>A0ABY7AQ28</accession>